<dbReference type="SMART" id="SM00155">
    <property type="entry name" value="PLDc"/>
    <property type="match status" value="2"/>
</dbReference>
<dbReference type="PANTHER" id="PTHR43856:SF1">
    <property type="entry name" value="MITOCHONDRIAL CARDIOLIPIN HYDROLASE"/>
    <property type="match status" value="1"/>
</dbReference>
<dbReference type="GO" id="GO:0004630">
    <property type="term" value="F:phospholipase D activity"/>
    <property type="evidence" value="ECO:0007669"/>
    <property type="project" value="UniProtKB-EC"/>
</dbReference>
<feature type="domain" description="PLD phosphodiesterase" evidence="7">
    <location>
        <begin position="240"/>
        <end position="267"/>
    </location>
</feature>
<dbReference type="Proteomes" id="UP000568106">
    <property type="component" value="Unassembled WGS sequence"/>
</dbReference>
<keyword evidence="5" id="KW-0442">Lipid degradation</keyword>
<evidence type="ECO:0000259" key="7">
    <source>
        <dbReference type="PROSITE" id="PS50035"/>
    </source>
</evidence>
<dbReference type="GO" id="GO:0016042">
    <property type="term" value="P:lipid catabolic process"/>
    <property type="evidence" value="ECO:0007669"/>
    <property type="project" value="UniProtKB-KW"/>
</dbReference>
<dbReference type="InterPro" id="IPR025202">
    <property type="entry name" value="PLD-like_dom"/>
</dbReference>
<dbReference type="Pfam" id="PF13091">
    <property type="entry name" value="PLDc_2"/>
    <property type="match status" value="2"/>
</dbReference>
<reference evidence="8" key="1">
    <citation type="submission" date="2020-08" db="EMBL/GenBank/DDBJ databases">
        <title>Genomic Encyclopedia of Type Strains, Phase IV (KMG-V): Genome sequencing to study the core and pangenomes of soil and plant-associated prokaryotes.</title>
        <authorList>
            <person name="Whitman W."/>
        </authorList>
    </citation>
    <scope>NUCLEOTIDE SEQUENCE [LARGE SCALE GENOMIC DNA]</scope>
    <source>
        <strain evidence="8">M8UP27</strain>
    </source>
</reference>
<keyword evidence="9" id="KW-1185">Reference proteome</keyword>
<dbReference type="PANTHER" id="PTHR43856">
    <property type="entry name" value="CARDIOLIPIN HYDROLASE"/>
    <property type="match status" value="1"/>
</dbReference>
<dbReference type="GO" id="GO:0016891">
    <property type="term" value="F:RNA endonuclease activity producing 5'-phosphomonoesters, hydrolytic mechanism"/>
    <property type="evidence" value="ECO:0007669"/>
    <property type="project" value="TreeGrafter"/>
</dbReference>
<dbReference type="EMBL" id="JACHDY010000006">
    <property type="protein sequence ID" value="MBB5319061.1"/>
    <property type="molecule type" value="Genomic_DNA"/>
</dbReference>
<keyword evidence="6" id="KW-0443">Lipid metabolism</keyword>
<evidence type="ECO:0000313" key="8">
    <source>
        <dbReference type="EMBL" id="MBB5319061.1"/>
    </source>
</evidence>
<accession>A0A7W8MSJ8</accession>
<comment type="catalytic activity">
    <reaction evidence="1">
        <text>a 1,2-diacyl-sn-glycero-3-phosphocholine + H2O = a 1,2-diacyl-sn-glycero-3-phosphate + choline + H(+)</text>
        <dbReference type="Rhea" id="RHEA:14445"/>
        <dbReference type="ChEBI" id="CHEBI:15354"/>
        <dbReference type="ChEBI" id="CHEBI:15377"/>
        <dbReference type="ChEBI" id="CHEBI:15378"/>
        <dbReference type="ChEBI" id="CHEBI:57643"/>
        <dbReference type="ChEBI" id="CHEBI:58608"/>
        <dbReference type="EC" id="3.1.4.4"/>
    </reaction>
</comment>
<protein>
    <recommendedName>
        <fullName evidence="3">phospholipase D</fullName>
        <ecNumber evidence="3">3.1.4.4</ecNumber>
    </recommendedName>
</protein>
<evidence type="ECO:0000256" key="4">
    <source>
        <dbReference type="ARBA" id="ARBA00022801"/>
    </source>
</evidence>
<dbReference type="AlphaFoldDB" id="A0A7W8MSJ8"/>
<comment type="similarity">
    <text evidence="2">Belongs to the phospholipase D family.</text>
</comment>
<dbReference type="GO" id="GO:0006793">
    <property type="term" value="P:phosphorus metabolic process"/>
    <property type="evidence" value="ECO:0007669"/>
    <property type="project" value="UniProtKB-ARBA"/>
</dbReference>
<comment type="caution">
    <text evidence="8">The sequence shown here is derived from an EMBL/GenBank/DDBJ whole genome shotgun (WGS) entry which is preliminary data.</text>
</comment>
<dbReference type="InterPro" id="IPR001736">
    <property type="entry name" value="PLipase_D/transphosphatidylase"/>
</dbReference>
<proteinExistence type="inferred from homology"/>
<dbReference type="PROSITE" id="PS50035">
    <property type="entry name" value="PLD"/>
    <property type="match status" value="2"/>
</dbReference>
<feature type="domain" description="PLD phosphodiesterase" evidence="7">
    <location>
        <begin position="88"/>
        <end position="115"/>
    </location>
</feature>
<dbReference type="CDD" id="cd09127">
    <property type="entry name" value="PLDc_unchar1_1"/>
    <property type="match status" value="1"/>
</dbReference>
<organism evidence="8 9">
    <name type="scientific">Tunturiibacter empetritectus</name>
    <dbReference type="NCBI Taxonomy" id="3069691"/>
    <lineage>
        <taxon>Bacteria</taxon>
        <taxon>Pseudomonadati</taxon>
        <taxon>Acidobacteriota</taxon>
        <taxon>Terriglobia</taxon>
        <taxon>Terriglobales</taxon>
        <taxon>Acidobacteriaceae</taxon>
        <taxon>Tunturiibacter</taxon>
    </lineage>
</organism>
<evidence type="ECO:0000256" key="5">
    <source>
        <dbReference type="ARBA" id="ARBA00022963"/>
    </source>
</evidence>
<evidence type="ECO:0000313" key="9">
    <source>
        <dbReference type="Proteomes" id="UP000568106"/>
    </source>
</evidence>
<evidence type="ECO:0000256" key="3">
    <source>
        <dbReference type="ARBA" id="ARBA00012027"/>
    </source>
</evidence>
<dbReference type="Gene3D" id="3.30.870.10">
    <property type="entry name" value="Endonuclease Chain A"/>
    <property type="match status" value="2"/>
</dbReference>
<evidence type="ECO:0000256" key="1">
    <source>
        <dbReference type="ARBA" id="ARBA00000798"/>
    </source>
</evidence>
<dbReference type="EC" id="3.1.4.4" evidence="3"/>
<sequence>MSRSVIVLPDDSAQPILDAIHGAKESIRVKMFVFSDPTLLQAVTAAHQRGVNVRVMLNPERRDGEKENGESRIALTDAGIEVLDSNPCFDLTHEKSMVIDDRMAFVESLNWETKNLTETRDYAIVTTHKHEVEEVMECFDADWKREDFKAGDHSHLIWCIGNGRQRLGQLIDEAKKSLWLQNERYQDPTIIEHLVRANQRGVKVHIMARPPHKLKKDKLIEGVSGLRVLEDIGVKIHKLKHIKLHAKLLLADEERAIIGSINLAPGSFDSRRELAIEVRDDHILDRLLKTVRHDWENSTRLDLSDEGLLAELEQYDPNVAEDLGLETHKGGKKC</sequence>
<dbReference type="CDD" id="cd09128">
    <property type="entry name" value="PLDc_unchar1_2"/>
    <property type="match status" value="1"/>
</dbReference>
<dbReference type="InterPro" id="IPR051406">
    <property type="entry name" value="PLD_domain"/>
</dbReference>
<name>A0A7W8MSJ8_9BACT</name>
<keyword evidence="4" id="KW-0378">Hydrolase</keyword>
<evidence type="ECO:0000256" key="2">
    <source>
        <dbReference type="ARBA" id="ARBA00008664"/>
    </source>
</evidence>
<dbReference type="SUPFAM" id="SSF56024">
    <property type="entry name" value="Phospholipase D/nuclease"/>
    <property type="match status" value="2"/>
</dbReference>
<evidence type="ECO:0000256" key="6">
    <source>
        <dbReference type="ARBA" id="ARBA00023098"/>
    </source>
</evidence>
<gene>
    <name evidence="8" type="ORF">HDF09_003760</name>
</gene>